<keyword evidence="9" id="KW-0269">Exonuclease</keyword>
<dbReference type="STRING" id="41447.ENSSDUP00000005885"/>
<dbReference type="Proteomes" id="UP000261420">
    <property type="component" value="Unplaced"/>
</dbReference>
<comment type="subcellular location">
    <subcellularLocation>
        <location evidence="2">Nucleus</location>
    </subcellularLocation>
</comment>
<accession>A0A3B4TIX0</accession>
<dbReference type="GO" id="GO:0006281">
    <property type="term" value="P:DNA repair"/>
    <property type="evidence" value="ECO:0007669"/>
    <property type="project" value="TreeGrafter"/>
</dbReference>
<dbReference type="GO" id="GO:0030896">
    <property type="term" value="C:checkpoint clamp complex"/>
    <property type="evidence" value="ECO:0007669"/>
    <property type="project" value="InterPro"/>
</dbReference>
<evidence type="ECO:0000256" key="6">
    <source>
        <dbReference type="ARBA" id="ARBA00022722"/>
    </source>
</evidence>
<dbReference type="InterPro" id="IPR007268">
    <property type="entry name" value="Rad9/Ddc1"/>
</dbReference>
<dbReference type="PANTHER" id="PTHR15237">
    <property type="entry name" value="DNA REPAIR PROTEIN RAD9"/>
    <property type="match status" value="1"/>
</dbReference>
<keyword evidence="10" id="KW-0539">Nucleus</keyword>
<keyword evidence="6" id="KW-0540">Nuclease</keyword>
<organism evidence="14 15">
    <name type="scientific">Seriola dumerili</name>
    <name type="common">Greater amberjack</name>
    <name type="synonym">Caranx dumerili</name>
    <dbReference type="NCBI Taxonomy" id="41447"/>
    <lineage>
        <taxon>Eukaryota</taxon>
        <taxon>Metazoa</taxon>
        <taxon>Chordata</taxon>
        <taxon>Craniata</taxon>
        <taxon>Vertebrata</taxon>
        <taxon>Euteleostomi</taxon>
        <taxon>Actinopterygii</taxon>
        <taxon>Neopterygii</taxon>
        <taxon>Teleostei</taxon>
        <taxon>Neoteleostei</taxon>
        <taxon>Acanthomorphata</taxon>
        <taxon>Carangaria</taxon>
        <taxon>Carangiformes</taxon>
        <taxon>Carangidae</taxon>
        <taxon>Seriola</taxon>
    </lineage>
</organism>
<dbReference type="Pfam" id="PF04139">
    <property type="entry name" value="Rad9"/>
    <property type="match status" value="1"/>
</dbReference>
<dbReference type="Ensembl" id="ENSSDUT00000005999.1">
    <property type="protein sequence ID" value="ENSSDUP00000005885.1"/>
    <property type="gene ID" value="ENSSDUG00000004341.1"/>
</dbReference>
<comment type="catalytic activity">
    <reaction evidence="1">
        <text>Exonucleolytic cleavage in the 3'- to 5'-direction to yield nucleoside 5'-phosphates.</text>
        <dbReference type="EC" id="3.1.11.2"/>
    </reaction>
</comment>
<proteinExistence type="inferred from homology"/>
<reference evidence="14" key="1">
    <citation type="submission" date="2025-08" db="UniProtKB">
        <authorList>
            <consortium name="Ensembl"/>
        </authorList>
    </citation>
    <scope>IDENTIFICATION</scope>
</reference>
<keyword evidence="15" id="KW-1185">Reference proteome</keyword>
<evidence type="ECO:0000256" key="11">
    <source>
        <dbReference type="ARBA" id="ARBA00059283"/>
    </source>
</evidence>
<keyword evidence="8" id="KW-0378">Hydrolase</keyword>
<evidence type="ECO:0000256" key="8">
    <source>
        <dbReference type="ARBA" id="ARBA00022801"/>
    </source>
</evidence>
<dbReference type="AlphaFoldDB" id="A0A3B4TIX0"/>
<evidence type="ECO:0000256" key="5">
    <source>
        <dbReference type="ARBA" id="ARBA00022553"/>
    </source>
</evidence>
<protein>
    <recommendedName>
        <fullName evidence="12">Cell cycle checkpoint control protein RAD9A</fullName>
        <ecNumber evidence="4">3.1.11.2</ecNumber>
    </recommendedName>
    <alternativeName>
        <fullName evidence="13">DNA repair exonuclease rad9 homolog A</fullName>
    </alternativeName>
</protein>
<evidence type="ECO:0000256" key="9">
    <source>
        <dbReference type="ARBA" id="ARBA00022839"/>
    </source>
</evidence>
<dbReference type="GO" id="GO:0008311">
    <property type="term" value="F:double-stranded DNA 3'-5' DNA exonuclease activity"/>
    <property type="evidence" value="ECO:0007669"/>
    <property type="project" value="UniProtKB-EC"/>
</dbReference>
<dbReference type="EC" id="3.1.11.2" evidence="4"/>
<comment type="function">
    <text evidence="11">Component of the 9-1-1 cell-cycle checkpoint response complex that plays a major role in DNA repair. The 9-1-1 complex is recruited to DNA lesion upon damage by the RAD17-replication factor C (RFC) clamp loader complex. Acts then as a sliding clamp platform on DNA for several proteins involved in long-patch base excision repair (LP-BER). The 9-1-1 complex stimulates DNA polymerase beta (POLB) activity by increasing its affinity for the 3'-OH end of the primer-template and stabilizes POLB to those sites where LP-BER proceeds; endonuclease FEN1 cleavage activity on substrates with double, nick, or gap flaps of distinct sequences and lengths; and DNA ligase I (LIG1) on long-patch base excision repair substrates. The 9-1-1 complex is necessary for the recruitment of RHNO1 to sites of double-stranded breaks (DSB) occurring during the S phase. RAD9A possesses 3'-&gt;5' double stranded DNA exonuclease activity.</text>
</comment>
<evidence type="ECO:0000256" key="10">
    <source>
        <dbReference type="ARBA" id="ARBA00023242"/>
    </source>
</evidence>
<evidence type="ECO:0000313" key="15">
    <source>
        <dbReference type="Proteomes" id="UP000261420"/>
    </source>
</evidence>
<dbReference type="GO" id="GO:0000076">
    <property type="term" value="P:DNA replication checkpoint signaling"/>
    <property type="evidence" value="ECO:0007669"/>
    <property type="project" value="TreeGrafter"/>
</dbReference>
<dbReference type="GO" id="GO:0071479">
    <property type="term" value="P:cellular response to ionizing radiation"/>
    <property type="evidence" value="ECO:0007669"/>
    <property type="project" value="TreeGrafter"/>
</dbReference>
<dbReference type="FunFam" id="3.70.10.10:FF:000005">
    <property type="entry name" value="Cell cycle checkpoint control protein"/>
    <property type="match status" value="1"/>
</dbReference>
<keyword evidence="5" id="KW-0597">Phosphoprotein</keyword>
<evidence type="ECO:0000256" key="3">
    <source>
        <dbReference type="ARBA" id="ARBA00008494"/>
    </source>
</evidence>
<evidence type="ECO:0000256" key="12">
    <source>
        <dbReference type="ARBA" id="ARBA00069752"/>
    </source>
</evidence>
<evidence type="ECO:0000256" key="1">
    <source>
        <dbReference type="ARBA" id="ARBA00000493"/>
    </source>
</evidence>
<sequence length="405" mass="44425">MKCVLEGNGVKVFGKAIQALSRVGEELWLDPTVKGLALRSVNSAHSAYTCFLFSPLFFDHYSLGSGSEQGSETIKCKLIMRYVLPLFRCLTSIERNVERCQISISTPSDRVIIQFFCRHGITKTHNLHFHESEPLQAVFASHLCPNVLKAPARLLSDMVMHFPVSQEEITLSVTPLRVSLRNYYEGGNDHMKMNTEMSLHPDEFDYFQVGVDSDITFCLKELRGFLSFAESHCLSVSVHFGAAGKPVCFLMEDMVLEATVVLATLMDSENRDPTLRTGTPVPSTPRCADAASLPVVSYEADSDKPQDVPDVMELIASSQGSPIIHPPALMQLLSQADHSGGLGVPEEACASTTSTPASTTICSLLFRALSSEQDVDGCDAMLPVLACFSDTEEDMEVEYPRSPSL</sequence>
<dbReference type="CDD" id="cd00577">
    <property type="entry name" value="PCNA"/>
    <property type="match status" value="1"/>
</dbReference>
<reference evidence="14" key="2">
    <citation type="submission" date="2025-09" db="UniProtKB">
        <authorList>
            <consortium name="Ensembl"/>
        </authorList>
    </citation>
    <scope>IDENTIFICATION</scope>
</reference>
<name>A0A3B4TIX0_SERDU</name>
<evidence type="ECO:0000256" key="7">
    <source>
        <dbReference type="ARBA" id="ARBA00022763"/>
    </source>
</evidence>
<dbReference type="OMA" id="RTRQHHL"/>
<evidence type="ECO:0000256" key="2">
    <source>
        <dbReference type="ARBA" id="ARBA00004123"/>
    </source>
</evidence>
<evidence type="ECO:0000256" key="13">
    <source>
        <dbReference type="ARBA" id="ARBA00079896"/>
    </source>
</evidence>
<keyword evidence="7" id="KW-0227">DNA damage</keyword>
<dbReference type="InterPro" id="IPR046938">
    <property type="entry name" value="DNA_clamp_sf"/>
</dbReference>
<evidence type="ECO:0000313" key="14">
    <source>
        <dbReference type="Ensembl" id="ENSSDUP00000005885.1"/>
    </source>
</evidence>
<comment type="similarity">
    <text evidence="3">Belongs to the rad9 family.</text>
</comment>
<dbReference type="SUPFAM" id="SSF55979">
    <property type="entry name" value="DNA clamp"/>
    <property type="match status" value="1"/>
</dbReference>
<dbReference type="PANTHER" id="PTHR15237:SF2">
    <property type="entry name" value="CELL CYCLE CHECKPOINT CONTROL PROTEIN RAD9B"/>
    <property type="match status" value="1"/>
</dbReference>
<dbReference type="GeneTree" id="ENSGT00390000005767"/>
<dbReference type="Gene3D" id="3.70.10.10">
    <property type="match status" value="1"/>
</dbReference>
<evidence type="ECO:0000256" key="4">
    <source>
        <dbReference type="ARBA" id="ARBA00012115"/>
    </source>
</evidence>
<dbReference type="GO" id="GO:0031573">
    <property type="term" value="P:mitotic intra-S DNA damage checkpoint signaling"/>
    <property type="evidence" value="ECO:0007669"/>
    <property type="project" value="TreeGrafter"/>
</dbReference>